<dbReference type="EMBL" id="DQ856310">
    <property type="protein sequence ID" value="ABI21869.1"/>
    <property type="molecule type" value="Genomic_DNA"/>
</dbReference>
<proteinExistence type="predicted"/>
<dbReference type="InterPro" id="IPR022240">
    <property type="entry name" value="DUF3764"/>
</dbReference>
<gene>
    <name evidence="2" type="ordered locus">P9303_13021</name>
</gene>
<protein>
    <recommendedName>
        <fullName evidence="4">DUF3764 domain-containing protein</fullName>
    </recommendedName>
</protein>
<dbReference type="Pfam" id="PF12594">
    <property type="entry name" value="DUF3764"/>
    <property type="match status" value="1"/>
</dbReference>
<organism evidence="1">
    <name type="scientific">Prochlorococcus marinus (strain MIT 9303)</name>
    <dbReference type="NCBI Taxonomy" id="59922"/>
    <lineage>
        <taxon>Bacteria</taxon>
        <taxon>Bacillati</taxon>
        <taxon>Cyanobacteriota</taxon>
        <taxon>Cyanophyceae</taxon>
        <taxon>Synechococcales</taxon>
        <taxon>Prochlorococcaceae</taxon>
        <taxon>Prochlorococcus</taxon>
    </lineage>
</organism>
<reference evidence="2 3" key="2">
    <citation type="journal article" date="2007" name="PLoS Genet.">
        <title>Patterns and implications of gene gain and loss in the evolution of Prochlorococcus.</title>
        <authorList>
            <person name="Kettler G.C."/>
            <person name="Martiny A.C."/>
            <person name="Huang K."/>
            <person name="Zucker J."/>
            <person name="Coleman M.L."/>
            <person name="Rodrigue S."/>
            <person name="Chen F."/>
            <person name="Lapidus A."/>
            <person name="Ferriera S."/>
            <person name="Johnson J."/>
            <person name="Steglich C."/>
            <person name="Church G.M."/>
            <person name="Richardson P."/>
            <person name="Chisholm S.W."/>
        </authorList>
    </citation>
    <scope>NUCLEOTIDE SEQUENCE [LARGE SCALE GENOMIC DNA]</scope>
    <source>
        <strain evidence="2 3">MIT 9303</strain>
    </source>
</reference>
<evidence type="ECO:0008006" key="4">
    <source>
        <dbReference type="Google" id="ProtNLM"/>
    </source>
</evidence>
<evidence type="ECO:0000313" key="3">
    <source>
        <dbReference type="Proteomes" id="UP000002274"/>
    </source>
</evidence>
<evidence type="ECO:0000313" key="1">
    <source>
        <dbReference type="EMBL" id="ABI21869.1"/>
    </source>
</evidence>
<reference evidence="1" key="1">
    <citation type="journal article" date="2006" name="Proc. Natl. Acad. Sci. U.S.A.">
        <title>Phosphate acquisition genes in Prochlorococcus ecotypes: evidence for genome-wide adaptation.</title>
        <authorList>
            <person name="Martiny A.C."/>
            <person name="Coleman M.L."/>
            <person name="Chisholm S.W."/>
        </authorList>
    </citation>
    <scope>NUCLEOTIDE SEQUENCE</scope>
    <source>
        <strain evidence="1">MIT 9303</strain>
    </source>
</reference>
<name>Q0GLJ2_PROM3</name>
<reference evidence="2" key="3">
    <citation type="submission" date="2007-01" db="EMBL/GenBank/DDBJ databases">
        <authorList>
            <person name="Chisholm S."/>
            <person name="Huang K."/>
            <person name="Martiny A."/>
            <person name="Kettler G."/>
            <person name="Zucker J."/>
            <person name="Coleman M."/>
            <person name="Keller K."/>
            <person name="Arkin A."/>
            <person name="Coe A."/>
            <person name="Rodrigue S."/>
            <person name="Church G."/>
            <person name="Ferriera S."/>
            <person name="Johnson J."/>
            <person name="Kravitz S."/>
            <person name="Beeson K."/>
            <person name="Sutton G."/>
            <person name="Rogers Y.-H."/>
            <person name="Friedman R."/>
            <person name="Frazier M."/>
            <person name="Venter J.C."/>
        </authorList>
    </citation>
    <scope>NUCLEOTIDE SEQUENCE</scope>
    <source>
        <strain evidence="2">MIT 9303</strain>
    </source>
</reference>
<dbReference type="AlphaFoldDB" id="Q0GLJ2"/>
<dbReference type="KEGG" id="pmf:P9303_13021"/>
<dbReference type="Proteomes" id="UP000002274">
    <property type="component" value="Chromosome"/>
</dbReference>
<dbReference type="RefSeq" id="WP_011825947.1">
    <property type="nucleotide sequence ID" value="NC_008820.1"/>
</dbReference>
<dbReference type="EMBL" id="CP000554">
    <property type="protein sequence ID" value="ABM78049.1"/>
    <property type="molecule type" value="Genomic_DNA"/>
</dbReference>
<accession>Q0GLJ2</accession>
<evidence type="ECO:0000313" key="2">
    <source>
        <dbReference type="EMBL" id="ABM78049.1"/>
    </source>
</evidence>
<dbReference type="BioCyc" id="PMAR59922:G1G80-1126-MONOMER"/>
<sequence>MAIETTVFDFKISKTFDEWRAVYDSEDNKAMLNAGGITSLYRGLHKDDSSRAIVIFQAEEGVAMGMWNDPEAKLMIESSGHIYDETSITQWIDH</sequence>
<dbReference type="HOGENOM" id="CLU_164832_0_0_3"/>